<dbReference type="PRINTS" id="PR00081">
    <property type="entry name" value="GDHRDH"/>
</dbReference>
<dbReference type="NCBIfam" id="NF009092">
    <property type="entry name" value="PRK12428.1"/>
    <property type="match status" value="1"/>
</dbReference>
<name>A0ABT8Y863_9SPHN</name>
<dbReference type="Gene3D" id="3.40.50.720">
    <property type="entry name" value="NAD(P)-binding Rossmann-like Domain"/>
    <property type="match status" value="1"/>
</dbReference>
<dbReference type="InterPro" id="IPR002347">
    <property type="entry name" value="SDR_fam"/>
</dbReference>
<evidence type="ECO:0000256" key="1">
    <source>
        <dbReference type="ARBA" id="ARBA00006484"/>
    </source>
</evidence>
<dbReference type="Pfam" id="PF00106">
    <property type="entry name" value="adh_short"/>
    <property type="match status" value="1"/>
</dbReference>
<comment type="similarity">
    <text evidence="1">Belongs to the short-chain dehydrogenases/reductases (SDR) family.</text>
</comment>
<dbReference type="SUPFAM" id="SSF51735">
    <property type="entry name" value="NAD(P)-binding Rossmann-fold domains"/>
    <property type="match status" value="1"/>
</dbReference>
<protein>
    <submittedName>
        <fullName evidence="2">Coniferyl-alcohol dehydrogenase</fullName>
        <ecNumber evidence="2">1.1.1.194</ecNumber>
    </submittedName>
</protein>
<organism evidence="2 3">
    <name type="scientific">Sphingomonas natans</name>
    <dbReference type="NCBI Taxonomy" id="3063330"/>
    <lineage>
        <taxon>Bacteria</taxon>
        <taxon>Pseudomonadati</taxon>
        <taxon>Pseudomonadota</taxon>
        <taxon>Alphaproteobacteria</taxon>
        <taxon>Sphingomonadales</taxon>
        <taxon>Sphingomonadaceae</taxon>
        <taxon>Sphingomonas</taxon>
    </lineage>
</organism>
<keyword evidence="3" id="KW-1185">Reference proteome</keyword>
<reference evidence="2" key="1">
    <citation type="submission" date="2023-07" db="EMBL/GenBank/DDBJ databases">
        <authorList>
            <person name="Kim M."/>
        </authorList>
    </citation>
    <scope>NUCLEOTIDE SEQUENCE</scope>
    <source>
        <strain evidence="2">BIUV-7</strain>
    </source>
</reference>
<dbReference type="EMBL" id="JAUOTP010000003">
    <property type="protein sequence ID" value="MDO6414511.1"/>
    <property type="molecule type" value="Genomic_DNA"/>
</dbReference>
<dbReference type="Pfam" id="PF13561">
    <property type="entry name" value="adh_short_C2"/>
    <property type="match status" value="1"/>
</dbReference>
<dbReference type="InterPro" id="IPR036291">
    <property type="entry name" value="NAD(P)-bd_dom_sf"/>
</dbReference>
<sequence length="261" mass="27064">MADGYRGKRVVVTGCASGIGAAVAKALLAQGAHVIGLDRIASPHGLDKFLAVDLADPAAIDTMLTTLAAGGAVDALFNCAGLAPTQPKLAILKVNFLGTRHLTEGMATLMPPGSAIVSVSSNGGLRWRAQRALLLDLIRRDGFAEGLAWLEARADEIINGYAFAKQALTVWTLHESARLIEQGIRLNCTSPGAVETPMLREIEEKMPGAAIDAATVPIGRRSAPEEQVGPLLFLGSQAASYVNGVDLAVDGGYAATVALGE</sequence>
<dbReference type="EC" id="1.1.1.194" evidence="2"/>
<evidence type="ECO:0000313" key="2">
    <source>
        <dbReference type="EMBL" id="MDO6414511.1"/>
    </source>
</evidence>
<accession>A0ABT8Y863</accession>
<evidence type="ECO:0000313" key="3">
    <source>
        <dbReference type="Proteomes" id="UP001169764"/>
    </source>
</evidence>
<dbReference type="PANTHER" id="PTHR42760">
    <property type="entry name" value="SHORT-CHAIN DEHYDROGENASES/REDUCTASES FAMILY MEMBER"/>
    <property type="match status" value="1"/>
</dbReference>
<dbReference type="Proteomes" id="UP001169764">
    <property type="component" value="Unassembled WGS sequence"/>
</dbReference>
<comment type="caution">
    <text evidence="2">The sequence shown here is derived from an EMBL/GenBank/DDBJ whole genome shotgun (WGS) entry which is preliminary data.</text>
</comment>
<keyword evidence="2" id="KW-0560">Oxidoreductase</keyword>
<dbReference type="GO" id="GO:0050268">
    <property type="term" value="F:coniferyl-alcohol dehydrogenase activity"/>
    <property type="evidence" value="ECO:0007669"/>
    <property type="project" value="UniProtKB-EC"/>
</dbReference>
<proteinExistence type="inferred from homology"/>
<gene>
    <name evidence="2" type="ORF">Q4F19_08975</name>
</gene>